<keyword evidence="2" id="KW-1133">Transmembrane helix</keyword>
<sequence length="153" mass="17470">MERWWRKWTYEVPLAIGDALWEVLVVQFAAWLDGLTIRKVIAFIPVVILIGAYYHSIPLPPELMLIGDFLAYIDVFSVLILVGLLSRISTVLFVVKQAMARMAALAACVMARMQRLDARHRRQRTASTRPRPKPDRSEDDRAYGSMWGQIALA</sequence>
<feature type="transmembrane region" description="Helical" evidence="2">
    <location>
        <begin position="69"/>
        <end position="95"/>
    </location>
</feature>
<name>A0ABR7TYH0_9BRAD</name>
<evidence type="ECO:0000256" key="1">
    <source>
        <dbReference type="SAM" id="MobiDB-lite"/>
    </source>
</evidence>
<evidence type="ECO:0008006" key="5">
    <source>
        <dbReference type="Google" id="ProtNLM"/>
    </source>
</evidence>
<feature type="compositionally biased region" description="Basic and acidic residues" evidence="1">
    <location>
        <begin position="132"/>
        <end position="141"/>
    </location>
</feature>
<protein>
    <recommendedName>
        <fullName evidence="5">DUF1232 domain-containing protein</fullName>
    </recommendedName>
</protein>
<keyword evidence="4" id="KW-1185">Reference proteome</keyword>
<accession>A0ABR7TYH0</accession>
<gene>
    <name evidence="3" type="ORF">HA482_01455</name>
</gene>
<evidence type="ECO:0000313" key="3">
    <source>
        <dbReference type="EMBL" id="MBC9976879.1"/>
    </source>
</evidence>
<keyword evidence="2" id="KW-0812">Transmembrane</keyword>
<comment type="caution">
    <text evidence="3">The sequence shown here is derived from an EMBL/GenBank/DDBJ whole genome shotgun (WGS) entry which is preliminary data.</text>
</comment>
<evidence type="ECO:0000313" key="4">
    <source>
        <dbReference type="Proteomes" id="UP000639516"/>
    </source>
</evidence>
<evidence type="ECO:0000256" key="2">
    <source>
        <dbReference type="SAM" id="Phobius"/>
    </source>
</evidence>
<organism evidence="3 4">
    <name type="scientific">Bradyrhizobium campsiandrae</name>
    <dbReference type="NCBI Taxonomy" id="1729892"/>
    <lineage>
        <taxon>Bacteria</taxon>
        <taxon>Pseudomonadati</taxon>
        <taxon>Pseudomonadota</taxon>
        <taxon>Alphaproteobacteria</taxon>
        <taxon>Hyphomicrobiales</taxon>
        <taxon>Nitrobacteraceae</taxon>
        <taxon>Bradyrhizobium</taxon>
    </lineage>
</organism>
<feature type="region of interest" description="Disordered" evidence="1">
    <location>
        <begin position="118"/>
        <end position="141"/>
    </location>
</feature>
<dbReference type="EMBL" id="JAATTO010000002">
    <property type="protein sequence ID" value="MBC9976879.1"/>
    <property type="molecule type" value="Genomic_DNA"/>
</dbReference>
<proteinExistence type="predicted"/>
<dbReference type="Proteomes" id="UP000639516">
    <property type="component" value="Unassembled WGS sequence"/>
</dbReference>
<keyword evidence="2" id="KW-0472">Membrane</keyword>
<feature type="transmembrane region" description="Helical" evidence="2">
    <location>
        <begin position="40"/>
        <end position="57"/>
    </location>
</feature>
<dbReference type="RefSeq" id="WP_188098332.1">
    <property type="nucleotide sequence ID" value="NZ_JAANIH010000009.1"/>
</dbReference>
<reference evidence="3 4" key="1">
    <citation type="journal article" date="2020" name="Arch. Microbiol.">
        <title>Bradyrhizobium campsiandrae sp. nov., a nitrogen-fixing bacterial strain isolated from a native leguminous tree from the Amazon adapted to flooded conditions.</title>
        <authorList>
            <person name="Cabral Michel D."/>
            <person name="Martins da Costa E."/>
            <person name="Azarias Guimaraes A."/>
            <person name="Soares de Carvalho T."/>
            <person name="Santos de Castro Caputo P."/>
            <person name="Willems A."/>
            <person name="de Souza Moreira F.M."/>
        </authorList>
    </citation>
    <scope>NUCLEOTIDE SEQUENCE [LARGE SCALE GENOMIC DNA]</scope>
    <source>
        <strain evidence="4">INPA 384B</strain>
    </source>
</reference>